<sequence>MSLNRLALAAALLEYDNDNPASGLGYRDAGESAILRQSGRERKRRSGSVEDRGSRYGFVPGVEEGRVEELDMAEVDLSSWGLPETLLPHESIPDDAAPPTARPPLAVNTASYTYKPAVASAEGRKHRKGRTVSFHGFTDFPNEDEVEELQQQQHEEVHEGERPKSSMSNMNRGRPTSPFNAPLASPLSATFSPIDKARTVPLPPSPGPHRASSQIESSRMEQEHEAEDQVNPFALPAPAGPRLSRFDPKHTPPVEPRHRPDRPISTASGYFPPSTHPYHPPAAPVSRLRPRTLIMPMPLHGVLDPTQNQPSREGFTIGGKPFPPGALTRPDSFVGRMDGKGFTPSQQLFRVSLAATGRDTHLSGYGYEGVNLPPSAERDGEVAVHQYGGRAEDEDVDEDDEDDEVGEEDWRPETRYVRGPSLMDRLEARKAELKSKNRQFKGDNRPAMMSRQGPLVDLDASVDPTTGQTSPRAAALQLQDDSGRPLVRSPASPPQGKPDMPRGKSVFGVDTVWERELKKLNAKKEEERAAAVEAKRKGKKGKRGKRGEVHPHTEVLHDQGREDTTVPPSLSLGDLAAVLNAPEPAENVPHQKVSVDDWAAGSDEEQAVPRRRKRRTVKPPAVDSDSESDNVPLAAAFGIRRKDVADDSSEDEPLSNLKKKVSSRTLDAGDEDDIPLALRRATKMAPPTANEQVDEDGLPLAQRRLRAQQTGATDPGVQQQQQMAIAMAQQHQSMMFNPMSMYGMPMMGMPGMPMGMPAPMGWNGFGDASSAPSLDPKIDRWRREVEAREGSISVPPSVITSGGKS</sequence>
<dbReference type="Proteomes" id="UP001230649">
    <property type="component" value="Unassembled WGS sequence"/>
</dbReference>
<evidence type="ECO:0000313" key="2">
    <source>
        <dbReference type="Proteomes" id="UP001230649"/>
    </source>
</evidence>
<dbReference type="EMBL" id="JASBWS010000046">
    <property type="protein sequence ID" value="KAJ9105882.1"/>
    <property type="molecule type" value="Genomic_DNA"/>
</dbReference>
<gene>
    <name evidence="1" type="ORF">QFC20_004217</name>
</gene>
<keyword evidence="2" id="KW-1185">Reference proteome</keyword>
<protein>
    <submittedName>
        <fullName evidence="1">Uncharacterized protein</fullName>
    </submittedName>
</protein>
<name>A0ACC2W465_9TREE</name>
<accession>A0ACC2W465</accession>
<proteinExistence type="predicted"/>
<organism evidence="1 2">
    <name type="scientific">Naganishia adeliensis</name>
    <dbReference type="NCBI Taxonomy" id="92952"/>
    <lineage>
        <taxon>Eukaryota</taxon>
        <taxon>Fungi</taxon>
        <taxon>Dikarya</taxon>
        <taxon>Basidiomycota</taxon>
        <taxon>Agaricomycotina</taxon>
        <taxon>Tremellomycetes</taxon>
        <taxon>Filobasidiales</taxon>
        <taxon>Filobasidiaceae</taxon>
        <taxon>Naganishia</taxon>
    </lineage>
</organism>
<comment type="caution">
    <text evidence="1">The sequence shown here is derived from an EMBL/GenBank/DDBJ whole genome shotgun (WGS) entry which is preliminary data.</text>
</comment>
<reference evidence="1" key="1">
    <citation type="submission" date="2023-04" db="EMBL/GenBank/DDBJ databases">
        <title>Draft Genome sequencing of Naganishia species isolated from polar environments using Oxford Nanopore Technology.</title>
        <authorList>
            <person name="Leo P."/>
            <person name="Venkateswaran K."/>
        </authorList>
    </citation>
    <scope>NUCLEOTIDE SEQUENCE</scope>
    <source>
        <strain evidence="1">MNA-CCFEE 5262</strain>
    </source>
</reference>
<evidence type="ECO:0000313" key="1">
    <source>
        <dbReference type="EMBL" id="KAJ9105882.1"/>
    </source>
</evidence>